<reference evidence="1 2" key="1">
    <citation type="journal article" date="2020" name="Int. J. Syst. Evol. Microbiol.">
        <title>Alistipes communis sp. nov., Alistipes dispar sp. nov. and Alistipes onderdonkii subsp. vulgaris subsp. nov., isolated from human faeces, and creation of Alistipes onderdonkii subsp. onderdonkii subsp. nov.</title>
        <authorList>
            <person name="Sakamoto M."/>
            <person name="Ikeyama N."/>
            <person name="Ogata Y."/>
            <person name="Suda W."/>
            <person name="Iino T."/>
            <person name="Hattori M."/>
            <person name="Ohkuma M."/>
        </authorList>
    </citation>
    <scope>NUCLEOTIDE SEQUENCE [LARGE SCALE GENOMIC DNA]</scope>
    <source>
        <strain evidence="1 2">5CPYCFAH4</strain>
    </source>
</reference>
<gene>
    <name evidence="1" type="ORF">A5CPYCFAH4_26600</name>
</gene>
<sequence length="411" mass="46125">MGRFTHQMASYRQQMLSVMRNEFRSIFTDAGVVLILVLALIIYATVYSMAYGAQVLRNVPIGVVDECRTPTSRSLAATFNAGPNTYVAYNPTNMEEAKELFFNRKIYGVVYIPSDYEEKMLGGSQANVAIYVDASYFLMYRQAFQELVTSIGSTGAMVEFQRLIAKGADIPQAQATTQPVIYQSHNLFNPYLGYGTFVMPAIIMVIIQQTLLIGIGMIGGTWREFGLYRKLCPPDRKRMSTLPIVLGKATVYGLIYAVTTFYILGLHYRLFHYPMNGATGTVVVFMLAYLAACIFLGIAISTLFRYRENSLLLLLWTSIPLLMLSGVSYPREGIPDWLFNFGQLFPSSHGVDGFIRIQSMGASLGEVLPEIRMLCILTLIYGGLACIGIHQVIGREQRERLAQRMNDKEEY</sequence>
<keyword evidence="2" id="KW-1185">Reference proteome</keyword>
<name>A0ACA8R0X5_9BACT</name>
<proteinExistence type="predicted"/>
<dbReference type="EMBL" id="AP019737">
    <property type="protein sequence ID" value="BBL10436.1"/>
    <property type="molecule type" value="Genomic_DNA"/>
</dbReference>
<accession>A0ACA8R0X5</accession>
<evidence type="ECO:0000313" key="1">
    <source>
        <dbReference type="EMBL" id="BBL10436.1"/>
    </source>
</evidence>
<protein>
    <submittedName>
        <fullName evidence="1">Membrane protein</fullName>
    </submittedName>
</protein>
<dbReference type="Proteomes" id="UP000317465">
    <property type="component" value="Chromosome"/>
</dbReference>
<evidence type="ECO:0000313" key="2">
    <source>
        <dbReference type="Proteomes" id="UP000317465"/>
    </source>
</evidence>
<organism evidence="1 2">
    <name type="scientific">Alistipes onderdonkii subsp. vulgaris</name>
    <dbReference type="NCBI Taxonomy" id="2585117"/>
    <lineage>
        <taxon>Bacteria</taxon>
        <taxon>Pseudomonadati</taxon>
        <taxon>Bacteroidota</taxon>
        <taxon>Bacteroidia</taxon>
        <taxon>Bacteroidales</taxon>
        <taxon>Rikenellaceae</taxon>
        <taxon>Alistipes</taxon>
    </lineage>
</organism>